<feature type="chain" id="PRO_5019187079" description="Copper resistance protein NlpE" evidence="1">
    <location>
        <begin position="19"/>
        <end position="153"/>
    </location>
</feature>
<evidence type="ECO:0000313" key="3">
    <source>
        <dbReference type="Proteomes" id="UP000284120"/>
    </source>
</evidence>
<accession>A0A443YRS6</accession>
<dbReference type="RefSeq" id="WP_113648118.1">
    <property type="nucleotide sequence ID" value="NZ_QMHN01000004.1"/>
</dbReference>
<dbReference type="AlphaFoldDB" id="A0A443YRS6"/>
<dbReference type="EMBL" id="SAYW01000004">
    <property type="protein sequence ID" value="RWU06508.1"/>
    <property type="molecule type" value="Genomic_DNA"/>
</dbReference>
<comment type="caution">
    <text evidence="2">The sequence shown here is derived from an EMBL/GenBank/DDBJ whole genome shotgun (WGS) entry which is preliminary data.</text>
</comment>
<name>A0A443YRS6_9SPHI</name>
<gene>
    <name evidence="2" type="ORF">DPV69_14570</name>
</gene>
<evidence type="ECO:0000313" key="2">
    <source>
        <dbReference type="EMBL" id="RWU06508.1"/>
    </source>
</evidence>
<sequence>MMKVVIGLSMLACLGACTQTTKVTGDKAKTDSVANIPVAEQTCYAYIKGKDTAELTLITTGIVSTGELKYKWFEKDKNIGTIEGEMHGDTLIAAYTFDSEGQKSVRQVAFLKKGNQFLEGFGDVEEKDGKTLFKDLKKLDFSPSMVFEKVACK</sequence>
<evidence type="ECO:0000256" key="1">
    <source>
        <dbReference type="SAM" id="SignalP"/>
    </source>
</evidence>
<keyword evidence="3" id="KW-1185">Reference proteome</keyword>
<proteinExistence type="predicted"/>
<feature type="signal peptide" evidence="1">
    <location>
        <begin position="1"/>
        <end position="18"/>
    </location>
</feature>
<protein>
    <recommendedName>
        <fullName evidence="4">Copper resistance protein NlpE</fullName>
    </recommendedName>
</protein>
<dbReference type="OrthoDB" id="794403at2"/>
<reference evidence="2 3" key="1">
    <citation type="submission" date="2018-06" db="EMBL/GenBank/DDBJ databases">
        <title>Pedobacter endophyticus sp. nov., an endophytic bacterium isolated from a leaf of Triticum aestivum.</title>
        <authorList>
            <person name="Zhang L."/>
        </authorList>
    </citation>
    <scope>NUCLEOTIDE SEQUENCE [LARGE SCALE GENOMIC DNA]</scope>
    <source>
        <strain evidence="2 3">CM134L-2</strain>
    </source>
</reference>
<dbReference type="Proteomes" id="UP000284120">
    <property type="component" value="Unassembled WGS sequence"/>
</dbReference>
<evidence type="ECO:0008006" key="4">
    <source>
        <dbReference type="Google" id="ProtNLM"/>
    </source>
</evidence>
<keyword evidence="1" id="KW-0732">Signal</keyword>
<organism evidence="2 3">
    <name type="scientific">Pedobacter chitinilyticus</name>
    <dbReference type="NCBI Taxonomy" id="2233776"/>
    <lineage>
        <taxon>Bacteria</taxon>
        <taxon>Pseudomonadati</taxon>
        <taxon>Bacteroidota</taxon>
        <taxon>Sphingobacteriia</taxon>
        <taxon>Sphingobacteriales</taxon>
        <taxon>Sphingobacteriaceae</taxon>
        <taxon>Pedobacter</taxon>
    </lineage>
</organism>